<dbReference type="Proteomes" id="UP000652761">
    <property type="component" value="Unassembled WGS sequence"/>
</dbReference>
<keyword evidence="3" id="KW-1185">Reference proteome</keyword>
<dbReference type="PANTHER" id="PTHR31589:SF110">
    <property type="entry name" value="PROTEIN, PUTATIVE (DUF239)-RELATED"/>
    <property type="match status" value="1"/>
</dbReference>
<dbReference type="AlphaFoldDB" id="A0A843XEA5"/>
<dbReference type="PROSITE" id="PS52045">
    <property type="entry name" value="NEPROSIN_PEP_CD"/>
    <property type="match status" value="1"/>
</dbReference>
<evidence type="ECO:0000313" key="3">
    <source>
        <dbReference type="Proteomes" id="UP000652761"/>
    </source>
</evidence>
<feature type="domain" description="Neprosin PEP catalytic" evidence="1">
    <location>
        <begin position="1"/>
        <end position="160"/>
    </location>
</feature>
<name>A0A843XEA5_COLES</name>
<dbReference type="OrthoDB" id="635613at2759"/>
<proteinExistence type="predicted"/>
<accession>A0A843XEA5</accession>
<dbReference type="PANTHER" id="PTHR31589">
    <property type="entry name" value="PROTEIN, PUTATIVE (DUF239)-RELATED-RELATED"/>
    <property type="match status" value="1"/>
</dbReference>
<reference evidence="2" key="1">
    <citation type="submission" date="2017-07" db="EMBL/GenBank/DDBJ databases">
        <title>Taro Niue Genome Assembly and Annotation.</title>
        <authorList>
            <person name="Atibalentja N."/>
            <person name="Keating K."/>
            <person name="Fields C.J."/>
        </authorList>
    </citation>
    <scope>NUCLEOTIDE SEQUENCE</scope>
    <source>
        <strain evidence="2">Niue_2</strain>
        <tissue evidence="2">Leaf</tissue>
    </source>
</reference>
<protein>
    <recommendedName>
        <fullName evidence="1">Neprosin PEP catalytic domain-containing protein</fullName>
    </recommendedName>
</protein>
<dbReference type="Pfam" id="PF03080">
    <property type="entry name" value="Neprosin"/>
    <property type="match status" value="1"/>
</dbReference>
<dbReference type="EMBL" id="NMUH01007629">
    <property type="protein sequence ID" value="MQM17575.1"/>
    <property type="molecule type" value="Genomic_DNA"/>
</dbReference>
<comment type="caution">
    <text evidence="2">The sequence shown here is derived from an EMBL/GenBank/DDBJ whole genome shotgun (WGS) entry which is preliminary data.</text>
</comment>
<gene>
    <name evidence="2" type="ORF">Taro_050550</name>
</gene>
<evidence type="ECO:0000313" key="2">
    <source>
        <dbReference type="EMBL" id="MQM17575.1"/>
    </source>
</evidence>
<organism evidence="2 3">
    <name type="scientific">Colocasia esculenta</name>
    <name type="common">Wild taro</name>
    <name type="synonym">Arum esculentum</name>
    <dbReference type="NCBI Taxonomy" id="4460"/>
    <lineage>
        <taxon>Eukaryota</taxon>
        <taxon>Viridiplantae</taxon>
        <taxon>Streptophyta</taxon>
        <taxon>Embryophyta</taxon>
        <taxon>Tracheophyta</taxon>
        <taxon>Spermatophyta</taxon>
        <taxon>Magnoliopsida</taxon>
        <taxon>Liliopsida</taxon>
        <taxon>Araceae</taxon>
        <taxon>Aroideae</taxon>
        <taxon>Colocasieae</taxon>
        <taxon>Colocasia</taxon>
    </lineage>
</organism>
<sequence length="160" mass="18033">MVRHVPVCSGIDVELCFVEVVRCDLPLNVLYLSRDKISGNWWVRLQGVEMGYWPKELVPSLAEGATFVDFGGEVAYDKLGEHPSTEMGSGHFPYEGFKKASFIKNVQVVDYTYADNEGCYDVQVIRNMHYGDVLAYTLAHANRNIHTWELSGSSPSVQMH</sequence>
<dbReference type="InterPro" id="IPR053168">
    <property type="entry name" value="Glutamic_endopeptidase"/>
</dbReference>
<evidence type="ECO:0000259" key="1">
    <source>
        <dbReference type="PROSITE" id="PS52045"/>
    </source>
</evidence>
<dbReference type="InterPro" id="IPR004314">
    <property type="entry name" value="Neprosin"/>
</dbReference>